<accession>A0A167CVH8</accession>
<dbReference type="STRING" id="1081104.A0A167CVH8"/>
<sequence length="352" mass="40819">MRALGTSQVDVFAYEMTPDRTVFLIDTPGFDDTNRSDTQVLTEIARWLGDSYRNKILLHGIIYLHRITDVRMSGAAKGNLLMFRRLCGDDYLKKVTLVTTMWDKVSDSVGAGRERELKETPEFLGKMISRGSICCRYYNNAESGRDIIHKLVNHGRPIATGIQRELVDESRELGQTAAGQEVEGELGKARQKWTAEKRRIEKDMKESKRQHDREAEKMLREERDRYADVMKKIEEDSEALRATMENLLAQRNEREVKMKDEMKQQREAHKDELKRLKKKQRELERQTAELKSQQVRNEEARQNEIPKQQRAEQTQTVQAAQSTSRPTGIYSKYCLAIVGTVYAFTGQSRNKR</sequence>
<dbReference type="RefSeq" id="XP_018699447.1">
    <property type="nucleotide sequence ID" value="XM_018853372.1"/>
</dbReference>
<feature type="compositionally biased region" description="Low complexity" evidence="1">
    <location>
        <begin position="311"/>
        <end position="323"/>
    </location>
</feature>
<dbReference type="GeneID" id="30026063"/>
<organism evidence="2 3">
    <name type="scientific">Cordyceps fumosorosea (strain ARSEF 2679)</name>
    <name type="common">Isaria fumosorosea</name>
    <dbReference type="NCBI Taxonomy" id="1081104"/>
    <lineage>
        <taxon>Eukaryota</taxon>
        <taxon>Fungi</taxon>
        <taxon>Dikarya</taxon>
        <taxon>Ascomycota</taxon>
        <taxon>Pezizomycotina</taxon>
        <taxon>Sordariomycetes</taxon>
        <taxon>Hypocreomycetidae</taxon>
        <taxon>Hypocreales</taxon>
        <taxon>Cordycipitaceae</taxon>
        <taxon>Cordyceps</taxon>
    </lineage>
</organism>
<dbReference type="Proteomes" id="UP000076744">
    <property type="component" value="Unassembled WGS sequence"/>
</dbReference>
<dbReference type="OrthoDB" id="8954335at2759"/>
<evidence type="ECO:0000313" key="3">
    <source>
        <dbReference type="Proteomes" id="UP000076744"/>
    </source>
</evidence>
<name>A0A167CVH8_CORFA</name>
<comment type="caution">
    <text evidence="2">The sequence shown here is derived from an EMBL/GenBank/DDBJ whole genome shotgun (WGS) entry which is preliminary data.</text>
</comment>
<gene>
    <name evidence="2" type="ORF">ISF_09771</name>
</gene>
<reference evidence="2 3" key="1">
    <citation type="journal article" date="2016" name="Genome Biol. Evol.">
        <title>Divergent and convergent evolution of fungal pathogenicity.</title>
        <authorList>
            <person name="Shang Y."/>
            <person name="Xiao G."/>
            <person name="Zheng P."/>
            <person name="Cen K."/>
            <person name="Zhan S."/>
            <person name="Wang C."/>
        </authorList>
    </citation>
    <scope>NUCLEOTIDE SEQUENCE [LARGE SCALE GENOMIC DNA]</scope>
    <source>
        <strain evidence="2 3">ARSEF 2679</strain>
    </source>
</reference>
<protein>
    <recommendedName>
        <fullName evidence="4">G domain-containing protein</fullName>
    </recommendedName>
</protein>
<evidence type="ECO:0000313" key="2">
    <source>
        <dbReference type="EMBL" id="OAA41625.1"/>
    </source>
</evidence>
<dbReference type="InterPro" id="IPR027417">
    <property type="entry name" value="P-loop_NTPase"/>
</dbReference>
<feature type="region of interest" description="Disordered" evidence="1">
    <location>
        <begin position="201"/>
        <end position="220"/>
    </location>
</feature>
<proteinExistence type="predicted"/>
<feature type="region of interest" description="Disordered" evidence="1">
    <location>
        <begin position="277"/>
        <end position="324"/>
    </location>
</feature>
<dbReference type="SUPFAM" id="SSF52540">
    <property type="entry name" value="P-loop containing nucleoside triphosphate hydrolases"/>
    <property type="match status" value="1"/>
</dbReference>
<dbReference type="AlphaFoldDB" id="A0A167CVH8"/>
<keyword evidence="3" id="KW-1185">Reference proteome</keyword>
<feature type="compositionally biased region" description="Basic and acidic residues" evidence="1">
    <location>
        <begin position="296"/>
        <end position="310"/>
    </location>
</feature>
<evidence type="ECO:0000256" key="1">
    <source>
        <dbReference type="SAM" id="MobiDB-lite"/>
    </source>
</evidence>
<evidence type="ECO:0008006" key="4">
    <source>
        <dbReference type="Google" id="ProtNLM"/>
    </source>
</evidence>
<dbReference type="EMBL" id="AZHB01000070">
    <property type="protein sequence ID" value="OAA41625.1"/>
    <property type="molecule type" value="Genomic_DNA"/>
</dbReference>
<dbReference type="Gene3D" id="3.40.50.300">
    <property type="entry name" value="P-loop containing nucleotide triphosphate hydrolases"/>
    <property type="match status" value="1"/>
</dbReference>